<dbReference type="RefSeq" id="WP_010779846.1">
    <property type="nucleotide sequence ID" value="NZ_ASWH01000001.1"/>
</dbReference>
<keyword evidence="5" id="KW-1185">Reference proteome</keyword>
<dbReference type="AlphaFoldDB" id="R2XRQ7"/>
<dbReference type="Proteomes" id="UP000013750">
    <property type="component" value="Unassembled WGS sequence"/>
</dbReference>
<dbReference type="InterPro" id="IPR025164">
    <property type="entry name" value="Toastrack_DUF4097"/>
</dbReference>
<dbReference type="Proteomes" id="UP000014160">
    <property type="component" value="Unassembled WGS sequence"/>
</dbReference>
<evidence type="ECO:0000313" key="4">
    <source>
        <dbReference type="Proteomes" id="UP000013750"/>
    </source>
</evidence>
<evidence type="ECO:0000313" key="3">
    <source>
        <dbReference type="EMBL" id="EOW83213.1"/>
    </source>
</evidence>
<reference evidence="3 5" key="2">
    <citation type="submission" date="2013-03" db="EMBL/GenBank/DDBJ databases">
        <title>The Genome Sequence of Enterococcus gilvus ATCC BAA-350 (PacBio/Illumina hybrid assembly).</title>
        <authorList>
            <consortium name="The Broad Institute Genomics Platform"/>
            <consortium name="The Broad Institute Genome Sequencing Center for Infectious Disease"/>
            <person name="Earl A."/>
            <person name="Russ C."/>
            <person name="Gilmore M."/>
            <person name="Surin D."/>
            <person name="Walker B."/>
            <person name="Young S."/>
            <person name="Zeng Q."/>
            <person name="Gargeya S."/>
            <person name="Fitzgerald M."/>
            <person name="Haas B."/>
            <person name="Abouelleil A."/>
            <person name="Allen A.W."/>
            <person name="Alvarado L."/>
            <person name="Arachchi H.M."/>
            <person name="Berlin A.M."/>
            <person name="Chapman S.B."/>
            <person name="Gainer-Dewar J."/>
            <person name="Goldberg J."/>
            <person name="Griggs A."/>
            <person name="Gujja S."/>
            <person name="Hansen M."/>
            <person name="Howarth C."/>
            <person name="Imamovic A."/>
            <person name="Ireland A."/>
            <person name="Larimer J."/>
            <person name="McCowan C."/>
            <person name="Murphy C."/>
            <person name="Pearson M."/>
            <person name="Poon T.W."/>
            <person name="Priest M."/>
            <person name="Roberts A."/>
            <person name="Saif S."/>
            <person name="Shea T."/>
            <person name="Sisk P."/>
            <person name="Sykes S."/>
            <person name="Wortman J."/>
            <person name="Nusbaum C."/>
            <person name="Birren B."/>
        </authorList>
    </citation>
    <scope>NUCLEOTIDE SEQUENCE [LARGE SCALE GENOMIC DNA]</scope>
    <source>
        <strain evidence="3 5">ATCC BAA-350</strain>
    </source>
</reference>
<feature type="domain" description="DUF4097" evidence="1">
    <location>
        <begin position="39"/>
        <end position="267"/>
    </location>
</feature>
<organism evidence="2 4">
    <name type="scientific">Enterococcus gilvus ATCC BAA-350</name>
    <dbReference type="NCBI Taxonomy" id="1158614"/>
    <lineage>
        <taxon>Bacteria</taxon>
        <taxon>Bacillati</taxon>
        <taxon>Bacillota</taxon>
        <taxon>Bacilli</taxon>
        <taxon>Lactobacillales</taxon>
        <taxon>Enterococcaceae</taxon>
        <taxon>Enterococcus</taxon>
    </lineage>
</organism>
<dbReference type="EMBL" id="AJDQ01000006">
    <property type="protein sequence ID" value="EOI57213.1"/>
    <property type="molecule type" value="Genomic_DNA"/>
</dbReference>
<reference evidence="2 4" key="1">
    <citation type="submission" date="2013-02" db="EMBL/GenBank/DDBJ databases">
        <title>The Genome Sequence of Enterococcus gilvus ATCC BAA-350.</title>
        <authorList>
            <consortium name="The Broad Institute Genome Sequencing Platform"/>
            <consortium name="The Broad Institute Genome Sequencing Center for Infectious Disease"/>
            <person name="Earl A.M."/>
            <person name="Gilmore M.S."/>
            <person name="Lebreton F."/>
            <person name="Walker B."/>
            <person name="Young S.K."/>
            <person name="Zeng Q."/>
            <person name="Gargeya S."/>
            <person name="Fitzgerald M."/>
            <person name="Haas B."/>
            <person name="Abouelleil A."/>
            <person name="Alvarado L."/>
            <person name="Arachchi H.M."/>
            <person name="Berlin A.M."/>
            <person name="Chapman S.B."/>
            <person name="Dewar J."/>
            <person name="Goldberg J."/>
            <person name="Griggs A."/>
            <person name="Gujja S."/>
            <person name="Hansen M."/>
            <person name="Howarth C."/>
            <person name="Imamovic A."/>
            <person name="Larimer J."/>
            <person name="McCowan C."/>
            <person name="Murphy C."/>
            <person name="Neiman D."/>
            <person name="Pearson M."/>
            <person name="Priest M."/>
            <person name="Roberts A."/>
            <person name="Saif S."/>
            <person name="Shea T."/>
            <person name="Sisk P."/>
            <person name="Sykes S."/>
            <person name="Wortman J."/>
            <person name="Nusbaum C."/>
            <person name="Birren B."/>
        </authorList>
    </citation>
    <scope>NUCLEOTIDE SEQUENCE [LARGE SCALE GENOMIC DNA]</scope>
    <source>
        <strain evidence="2 4">ATCC BAA-350</strain>
    </source>
</reference>
<dbReference type="EMBL" id="ASWH01000001">
    <property type="protein sequence ID" value="EOW83213.1"/>
    <property type="molecule type" value="Genomic_DNA"/>
</dbReference>
<evidence type="ECO:0000313" key="2">
    <source>
        <dbReference type="EMBL" id="EOI57213.1"/>
    </source>
</evidence>
<protein>
    <recommendedName>
        <fullName evidence="1">DUF4097 domain-containing protein</fullName>
    </recommendedName>
</protein>
<name>R2XRQ7_9ENTE</name>
<dbReference type="eggNOG" id="COG3595">
    <property type="taxonomic scope" value="Bacteria"/>
</dbReference>
<sequence>MKKIIIGLILVGAALVSISSMFYHNRMSTEDFTTTKTVKQLNVEDRSMPITVVGVSGNQTKINYTNSRGVKYKIKESNGALDVERRKTIGINFSIFNFGERNSKMTIEVPKNQLKELEIETSNAGISAENLDLHTLDMETTNGKVSLSEIDARSADVETNNGKLELKRMNFNEGSFETSNSKIVLEELKFDEGEFQTSNGKVDLKELAPAKSLDIQTSNARVEGTVVGKKEDFSIISKTSNASTNLDNRDSGSKELEVRTSNGEIEVDFVR</sequence>
<dbReference type="HOGENOM" id="CLU_1025800_0_0_9"/>
<dbReference type="GeneID" id="301215115"/>
<dbReference type="Pfam" id="PF13349">
    <property type="entry name" value="DUF4097"/>
    <property type="match status" value="1"/>
</dbReference>
<accession>R2XRQ7</accession>
<gene>
    <name evidence="3" type="ORF">I592_02540</name>
    <name evidence="2" type="ORF">UKC_01427</name>
</gene>
<evidence type="ECO:0000259" key="1">
    <source>
        <dbReference type="Pfam" id="PF13349"/>
    </source>
</evidence>
<proteinExistence type="predicted"/>
<dbReference type="OrthoDB" id="2180700at2"/>
<comment type="caution">
    <text evidence="2">The sequence shown here is derived from an EMBL/GenBank/DDBJ whole genome shotgun (WGS) entry which is preliminary data.</text>
</comment>
<dbReference type="PATRIC" id="fig|1158614.3.peg.1441"/>
<evidence type="ECO:0000313" key="5">
    <source>
        <dbReference type="Proteomes" id="UP000014160"/>
    </source>
</evidence>